<organism evidence="1 2">
    <name type="scientific">Paenibacillus cisolokensis</name>
    <dbReference type="NCBI Taxonomy" id="1658519"/>
    <lineage>
        <taxon>Bacteria</taxon>
        <taxon>Bacillati</taxon>
        <taxon>Bacillota</taxon>
        <taxon>Bacilli</taxon>
        <taxon>Bacillales</taxon>
        <taxon>Paenibacillaceae</taxon>
        <taxon>Paenibacillus</taxon>
    </lineage>
</organism>
<gene>
    <name evidence="1" type="ORF">PACILC2_31060</name>
</gene>
<reference evidence="1 2" key="1">
    <citation type="submission" date="2021-04" db="EMBL/GenBank/DDBJ databases">
        <title>Draft genome sequence of Paenibacillus cisolokensis, LC2-13A.</title>
        <authorList>
            <person name="Uke A."/>
            <person name="Chhe C."/>
            <person name="Baramee S."/>
            <person name="Kosugi A."/>
        </authorList>
    </citation>
    <scope>NUCLEOTIDE SEQUENCE [LARGE SCALE GENOMIC DNA]</scope>
    <source>
        <strain evidence="1 2">LC2-13A</strain>
    </source>
</reference>
<dbReference type="EMBL" id="BOVJ01000098">
    <property type="protein sequence ID" value="GIQ64538.1"/>
    <property type="molecule type" value="Genomic_DNA"/>
</dbReference>
<keyword evidence="2" id="KW-1185">Reference proteome</keyword>
<evidence type="ECO:0000313" key="1">
    <source>
        <dbReference type="EMBL" id="GIQ64538.1"/>
    </source>
</evidence>
<dbReference type="Proteomes" id="UP000680304">
    <property type="component" value="Unassembled WGS sequence"/>
</dbReference>
<dbReference type="Gene3D" id="3.40.50.150">
    <property type="entry name" value="Vaccinia Virus protein VP39"/>
    <property type="match status" value="1"/>
</dbReference>
<dbReference type="RefSeq" id="WP_244863509.1">
    <property type="nucleotide sequence ID" value="NZ_BOVJ01000098.1"/>
</dbReference>
<proteinExistence type="predicted"/>
<name>A0ABQ4N8F0_9BACL</name>
<protein>
    <recommendedName>
        <fullName evidence="3">Class I SAM-dependent methyltransferase</fullName>
    </recommendedName>
</protein>
<comment type="caution">
    <text evidence="1">The sequence shown here is derived from an EMBL/GenBank/DDBJ whole genome shotgun (WGS) entry which is preliminary data.</text>
</comment>
<dbReference type="InterPro" id="IPR029063">
    <property type="entry name" value="SAM-dependent_MTases_sf"/>
</dbReference>
<evidence type="ECO:0000313" key="2">
    <source>
        <dbReference type="Proteomes" id="UP000680304"/>
    </source>
</evidence>
<accession>A0ABQ4N8F0</accession>
<evidence type="ECO:0008006" key="3">
    <source>
        <dbReference type="Google" id="ProtNLM"/>
    </source>
</evidence>
<dbReference type="SUPFAM" id="SSF53335">
    <property type="entry name" value="S-adenosyl-L-methionine-dependent methyltransferases"/>
    <property type="match status" value="1"/>
</dbReference>
<sequence>MPGRYPLFTAVRAWHWFDRVRVIRNLIAHCEPGGHAVVVNSVFLPDSEAAQATFEIVRSYRIAIGPAGSYAETKERRCGFPVPWFAEWESHSLRVAGEWEHQYTLPFTHEEWCGKIRSVSWMTAADDETRRSVTDSLLRRLSTLDPILHVPHKYSVVVLRYEGSAG</sequence>